<gene>
    <name evidence="2" type="ORF">JAAARDRAFT_542015</name>
</gene>
<feature type="compositionally biased region" description="Polar residues" evidence="1">
    <location>
        <begin position="350"/>
        <end position="370"/>
    </location>
</feature>
<feature type="compositionally biased region" description="Basic and acidic residues" evidence="1">
    <location>
        <begin position="614"/>
        <end position="627"/>
    </location>
</feature>
<feature type="compositionally biased region" description="Polar residues" evidence="1">
    <location>
        <begin position="991"/>
        <end position="1003"/>
    </location>
</feature>
<feature type="compositionally biased region" description="Basic and acidic residues" evidence="1">
    <location>
        <begin position="317"/>
        <end position="326"/>
    </location>
</feature>
<feature type="compositionally biased region" description="Polar residues" evidence="1">
    <location>
        <begin position="209"/>
        <end position="218"/>
    </location>
</feature>
<name>A0A067P8J1_9AGAM</name>
<feature type="compositionally biased region" description="Polar residues" evidence="1">
    <location>
        <begin position="926"/>
        <end position="943"/>
    </location>
</feature>
<feature type="compositionally biased region" description="Low complexity" evidence="1">
    <location>
        <begin position="24"/>
        <end position="37"/>
    </location>
</feature>
<feature type="region of interest" description="Disordered" evidence="1">
    <location>
        <begin position="506"/>
        <end position="1022"/>
    </location>
</feature>
<keyword evidence="3" id="KW-1185">Reference proteome</keyword>
<evidence type="ECO:0000313" key="3">
    <source>
        <dbReference type="Proteomes" id="UP000027265"/>
    </source>
</evidence>
<proteinExistence type="predicted"/>
<feature type="compositionally biased region" description="Low complexity" evidence="1">
    <location>
        <begin position="954"/>
        <end position="963"/>
    </location>
</feature>
<dbReference type="InParanoid" id="A0A067P8J1"/>
<dbReference type="AlphaFoldDB" id="A0A067P8J1"/>
<feature type="compositionally biased region" description="Low complexity" evidence="1">
    <location>
        <begin position="51"/>
        <end position="64"/>
    </location>
</feature>
<feature type="compositionally biased region" description="Polar residues" evidence="1">
    <location>
        <begin position="675"/>
        <end position="700"/>
    </location>
</feature>
<dbReference type="Proteomes" id="UP000027265">
    <property type="component" value="Unassembled WGS sequence"/>
</dbReference>
<feature type="compositionally biased region" description="Basic and acidic residues" evidence="1">
    <location>
        <begin position="535"/>
        <end position="550"/>
    </location>
</feature>
<feature type="compositionally biased region" description="Low complexity" evidence="1">
    <location>
        <begin position="798"/>
        <end position="810"/>
    </location>
</feature>
<feature type="compositionally biased region" description="Pro residues" evidence="1">
    <location>
        <begin position="910"/>
        <end position="923"/>
    </location>
</feature>
<accession>A0A067P8J1</accession>
<feature type="compositionally biased region" description="Polar residues" evidence="1">
    <location>
        <begin position="276"/>
        <end position="286"/>
    </location>
</feature>
<sequence>MPPETRRRSTSRREDNSPIRRNDQQQQQPSLPSQPSPNHHPTNAIHSLFQKSPSSSSKHTGRSPSRPPKEREALPGNYVSQSVPVGLLASADTNYTFGTEVVHTRSDPGPKSSPTSKTFTGPPSPRDRTIPGSSPSSLSSPGDSPASGLKPKSASSQRVSVRPSLSPSRAASASASTPRKTSGNTSDGGTPIHFDMKRLLSKPAPAHSCGSSIISLPSDSEMRVASSSVGREKGYLAPRSSTPTGSGSGSDRREASMASSSGRHSSRSTSRGREPSFSTTRPSAVDQQQQQPAPPQQPQQQPAPPALSQPTSSREASASREKEPRTRNVLKRRPSGKTVKSGPSPPATPIVSTPSRKSNQFHLSLDTSRPSPRPQTAPIETSKTKVSSSSKSGAPKPNPATLTPAGAVALAYKQQEERREHLASITRDSNDREPGEPSPKPYYTVFGSTSGRVVAVGGPDDNDWDVTSEYPVDDRERYRSPKSSIRVGIGRKRSLSRKVSETWKKVQGGVKSDEPEPALPTGGYVYEGGTLRRPTLQDRRSISLPKENRKSLRLSLDECVGDGERVQDPLHTARSLPSGKRREQLWSSPCDGSPDGGYEDSGRGRVAKGGRLPKGKEGKKGKEKEEEASPSGKLWKLMKRISSGGLREKFQDSAPPPVPAIPKDLLFTPPHRTATIDQQTESSGALSRFYQSRPSMSVGRSTIVPLRTLSTSDTPTHQQQQPRSSTGHSGSKTGRPSTTTRSSSPVSSDIASSRFFHRTQSTRSSTSSYGEEIPPLPKNDKLGQYIIPPSELYRFNASSEESSSPSSRSPLVGPSVDHPLSYSVDDVRLTSLPFPKRRLGSSGRDMPSPQYSPTSPDMPAFSVTNAVNLFKSRNNSFSPEESPERSSSSSHHPPPPATRPLSEFGALSAPPRPSRSPRRPPPSSSTDLTASFSGTLGPSTTLPSFMFTGDEDLSSSSDLSDSSSPPPQNPDRNSSGAFSSASTAKARPRSGSLSSITDSQGHTTLVFREMGGSQNSRRTEKDKAELWDDLLERSARAGGTIKLGGSGLMSDNIRFSNYSEA</sequence>
<evidence type="ECO:0000313" key="2">
    <source>
        <dbReference type="EMBL" id="KDQ51079.1"/>
    </source>
</evidence>
<evidence type="ECO:0000256" key="1">
    <source>
        <dbReference type="SAM" id="MobiDB-lite"/>
    </source>
</evidence>
<feature type="compositionally biased region" description="Polar residues" evidence="1">
    <location>
        <begin position="112"/>
        <end position="121"/>
    </location>
</feature>
<feature type="compositionally biased region" description="Low complexity" evidence="1">
    <location>
        <begin position="131"/>
        <end position="148"/>
    </location>
</feature>
<organism evidence="2 3">
    <name type="scientific">Jaapia argillacea MUCL 33604</name>
    <dbReference type="NCBI Taxonomy" id="933084"/>
    <lineage>
        <taxon>Eukaryota</taxon>
        <taxon>Fungi</taxon>
        <taxon>Dikarya</taxon>
        <taxon>Basidiomycota</taxon>
        <taxon>Agaricomycotina</taxon>
        <taxon>Agaricomycetes</taxon>
        <taxon>Agaricomycetidae</taxon>
        <taxon>Jaapiales</taxon>
        <taxon>Jaapiaceae</taxon>
        <taxon>Jaapia</taxon>
    </lineage>
</organism>
<feature type="compositionally biased region" description="Basic and acidic residues" evidence="1">
    <location>
        <begin position="414"/>
        <end position="435"/>
    </location>
</feature>
<feature type="region of interest" description="Disordered" evidence="1">
    <location>
        <begin position="99"/>
        <end position="446"/>
    </location>
</feature>
<dbReference type="EMBL" id="KL197752">
    <property type="protein sequence ID" value="KDQ51079.1"/>
    <property type="molecule type" value="Genomic_DNA"/>
</dbReference>
<feature type="compositionally biased region" description="Low complexity" evidence="1">
    <location>
        <begin position="155"/>
        <end position="182"/>
    </location>
</feature>
<feature type="compositionally biased region" description="Pro residues" evidence="1">
    <location>
        <begin position="292"/>
        <end position="307"/>
    </location>
</feature>
<dbReference type="OrthoDB" id="3364707at2759"/>
<feature type="compositionally biased region" description="Low complexity" evidence="1">
    <location>
        <begin position="872"/>
        <end position="891"/>
    </location>
</feature>
<feature type="region of interest" description="Disordered" evidence="1">
    <location>
        <begin position="1"/>
        <end position="79"/>
    </location>
</feature>
<feature type="compositionally biased region" description="Basic and acidic residues" evidence="1">
    <location>
        <begin position="1"/>
        <end position="23"/>
    </location>
</feature>
<feature type="compositionally biased region" description="Polar residues" evidence="1">
    <location>
        <begin position="708"/>
        <end position="728"/>
    </location>
</feature>
<protein>
    <submittedName>
        <fullName evidence="2">Uncharacterized protein</fullName>
    </submittedName>
</protein>
<feature type="compositionally biased region" description="Low complexity" evidence="1">
    <location>
        <begin position="259"/>
        <end position="269"/>
    </location>
</feature>
<reference evidence="3" key="1">
    <citation type="journal article" date="2014" name="Proc. Natl. Acad. Sci. U.S.A.">
        <title>Extensive sampling of basidiomycete genomes demonstrates inadequacy of the white-rot/brown-rot paradigm for wood decay fungi.</title>
        <authorList>
            <person name="Riley R."/>
            <person name="Salamov A.A."/>
            <person name="Brown D.W."/>
            <person name="Nagy L.G."/>
            <person name="Floudas D."/>
            <person name="Held B.W."/>
            <person name="Levasseur A."/>
            <person name="Lombard V."/>
            <person name="Morin E."/>
            <person name="Otillar R."/>
            <person name="Lindquist E.A."/>
            <person name="Sun H."/>
            <person name="LaButti K.M."/>
            <person name="Schmutz J."/>
            <person name="Jabbour D."/>
            <person name="Luo H."/>
            <person name="Baker S.E."/>
            <person name="Pisabarro A.G."/>
            <person name="Walton J.D."/>
            <person name="Blanchette R.A."/>
            <person name="Henrissat B."/>
            <person name="Martin F."/>
            <person name="Cullen D."/>
            <person name="Hibbett D.S."/>
            <person name="Grigoriev I.V."/>
        </authorList>
    </citation>
    <scope>NUCLEOTIDE SEQUENCE [LARGE SCALE GENOMIC DNA]</scope>
    <source>
        <strain evidence="3">MUCL 33604</strain>
    </source>
</reference>
<dbReference type="HOGENOM" id="CLU_317349_0_0_1"/>
<feature type="compositionally biased region" description="Low complexity" evidence="1">
    <location>
        <begin position="729"/>
        <end position="768"/>
    </location>
</feature>